<name>K1S9N6_9ZZZZ</name>
<organism evidence="2">
    <name type="scientific">human gut metagenome</name>
    <dbReference type="NCBI Taxonomy" id="408170"/>
    <lineage>
        <taxon>unclassified sequences</taxon>
        <taxon>metagenomes</taxon>
        <taxon>organismal metagenomes</taxon>
    </lineage>
</organism>
<comment type="caution">
    <text evidence="2">The sequence shown here is derived from an EMBL/GenBank/DDBJ whole genome shotgun (WGS) entry which is preliminary data.</text>
</comment>
<evidence type="ECO:0000259" key="1">
    <source>
        <dbReference type="Pfam" id="PF13240"/>
    </source>
</evidence>
<reference evidence="2" key="1">
    <citation type="journal article" date="2013" name="Environ. Microbiol.">
        <title>Microbiota from the distal guts of lean and obese adolescents exhibit partial functional redundancy besides clear differences in community structure.</title>
        <authorList>
            <person name="Ferrer M."/>
            <person name="Ruiz A."/>
            <person name="Lanza F."/>
            <person name="Haange S.B."/>
            <person name="Oberbach A."/>
            <person name="Till H."/>
            <person name="Bargiela R."/>
            <person name="Campoy C."/>
            <person name="Segura M.T."/>
            <person name="Richter M."/>
            <person name="von Bergen M."/>
            <person name="Seifert J."/>
            <person name="Suarez A."/>
        </authorList>
    </citation>
    <scope>NUCLEOTIDE SEQUENCE</scope>
</reference>
<dbReference type="Pfam" id="PF13240">
    <property type="entry name" value="Zn_Ribbon_1"/>
    <property type="match status" value="1"/>
</dbReference>
<feature type="non-terminal residue" evidence="2">
    <location>
        <position position="100"/>
    </location>
</feature>
<dbReference type="InterPro" id="IPR026870">
    <property type="entry name" value="Zinc_ribbon_dom"/>
</dbReference>
<proteinExistence type="predicted"/>
<protein>
    <recommendedName>
        <fullName evidence="1">Zinc-ribbon domain-containing protein</fullName>
    </recommendedName>
</protein>
<gene>
    <name evidence="2" type="ORF">LEA_17079</name>
</gene>
<feature type="domain" description="Zinc-ribbon" evidence="1">
    <location>
        <begin position="2"/>
        <end position="24"/>
    </location>
</feature>
<dbReference type="AlphaFoldDB" id="K1S9N6"/>
<dbReference type="EMBL" id="AJWY01011685">
    <property type="protein sequence ID" value="EKC52069.1"/>
    <property type="molecule type" value="Genomic_DNA"/>
</dbReference>
<accession>K1S9N6</accession>
<evidence type="ECO:0000313" key="2">
    <source>
        <dbReference type="EMBL" id="EKC52069.1"/>
    </source>
</evidence>
<sequence>MFCKKCGKYIQPGQNFCPTCGTPVENNNTESMGDTKVIPGLNNMGDTKVIPNLNELENQKSFGNNTNSFDDIDDSDFPEEIEYVEDKIEGFDFPEEPEEE</sequence>